<proteinExistence type="predicted"/>
<keyword evidence="1" id="KW-1133">Transmembrane helix</keyword>
<keyword evidence="1" id="KW-0812">Transmembrane</keyword>
<evidence type="ECO:0000313" key="2">
    <source>
        <dbReference type="EMBL" id="CAB4787254.1"/>
    </source>
</evidence>
<dbReference type="AlphaFoldDB" id="A0A6J6WVL3"/>
<accession>A0A6J6WVL3</accession>
<keyword evidence="1" id="KW-0472">Membrane</keyword>
<dbReference type="EMBL" id="CAFAAF010000028">
    <property type="protein sequence ID" value="CAB4787254.1"/>
    <property type="molecule type" value="Genomic_DNA"/>
</dbReference>
<feature type="transmembrane region" description="Helical" evidence="1">
    <location>
        <begin position="14"/>
        <end position="35"/>
    </location>
</feature>
<feature type="transmembrane region" description="Helical" evidence="1">
    <location>
        <begin position="108"/>
        <end position="130"/>
    </location>
</feature>
<organism evidence="2">
    <name type="scientific">freshwater metagenome</name>
    <dbReference type="NCBI Taxonomy" id="449393"/>
    <lineage>
        <taxon>unclassified sequences</taxon>
        <taxon>metagenomes</taxon>
        <taxon>ecological metagenomes</taxon>
    </lineage>
</organism>
<evidence type="ECO:0000256" key="1">
    <source>
        <dbReference type="SAM" id="Phobius"/>
    </source>
</evidence>
<feature type="transmembrane region" description="Helical" evidence="1">
    <location>
        <begin position="42"/>
        <end position="62"/>
    </location>
</feature>
<gene>
    <name evidence="2" type="ORF">UFOPK2978_00307</name>
</gene>
<feature type="transmembrane region" description="Helical" evidence="1">
    <location>
        <begin position="74"/>
        <end position="96"/>
    </location>
</feature>
<name>A0A6J6WVL3_9ZZZZ</name>
<protein>
    <submittedName>
        <fullName evidence="2">Unannotated protein</fullName>
    </submittedName>
</protein>
<sequence length="145" mass="15960">MTSNQSNPSNEAQLLRGALTPTFIVGIIAIGFSIFMKGTSGFFGALLAQAVVLIYFLVHIFVSKISRNLDPMSTMALAMFSYFAKFMLLGAFLWALTRYTSRSSIDRTTFGVTAIALTFAWLGGEIASYLKLKTHLPLPHEQQPN</sequence>
<reference evidence="2" key="1">
    <citation type="submission" date="2020-05" db="EMBL/GenBank/DDBJ databases">
        <authorList>
            <person name="Chiriac C."/>
            <person name="Salcher M."/>
            <person name="Ghai R."/>
            <person name="Kavagutti S V."/>
        </authorList>
    </citation>
    <scope>NUCLEOTIDE SEQUENCE</scope>
</reference>